<sequence>MSAITKCRSLPTSTWRHLGFPGFLRHESAASPSPPPPPSLLDLHEVEKVLTDVKAGDVRVIPVGGRSGGWTDFMVVASGRSAWHVRNIAQALVHKVKQKQKGSERLQLPSVEGVKGGNWIVIDSGTVIVHALEEKARSYYNLEGLWMKEMSPEEPDQDLGRAFMKVRRINNSKKQSVQT</sequence>
<evidence type="ECO:0008006" key="6">
    <source>
        <dbReference type="Google" id="ProtNLM"/>
    </source>
</evidence>
<dbReference type="HAMAP" id="MF_01477">
    <property type="entry name" value="Iojap_RsfS"/>
    <property type="match status" value="1"/>
</dbReference>
<dbReference type="FunFam" id="3.30.460.10:FF:000018">
    <property type="entry name" value="Mitochondrial assembly of ribosomal large subunit 1"/>
    <property type="match status" value="1"/>
</dbReference>
<dbReference type="GO" id="GO:0017148">
    <property type="term" value="P:negative regulation of translation"/>
    <property type="evidence" value="ECO:0007669"/>
    <property type="project" value="TreeGrafter"/>
</dbReference>
<evidence type="ECO:0000313" key="4">
    <source>
        <dbReference type="EMBL" id="KAK1313065.1"/>
    </source>
</evidence>
<evidence type="ECO:0000256" key="3">
    <source>
        <dbReference type="ARBA" id="ARBA00023128"/>
    </source>
</evidence>
<organism evidence="4 5">
    <name type="scientific">Acorus calamus</name>
    <name type="common">Sweet flag</name>
    <dbReference type="NCBI Taxonomy" id="4465"/>
    <lineage>
        <taxon>Eukaryota</taxon>
        <taxon>Viridiplantae</taxon>
        <taxon>Streptophyta</taxon>
        <taxon>Embryophyta</taxon>
        <taxon>Tracheophyta</taxon>
        <taxon>Spermatophyta</taxon>
        <taxon>Magnoliopsida</taxon>
        <taxon>Liliopsida</taxon>
        <taxon>Acoraceae</taxon>
        <taxon>Acorus</taxon>
    </lineage>
</organism>
<reference evidence="4" key="2">
    <citation type="submission" date="2023-06" db="EMBL/GenBank/DDBJ databases">
        <authorList>
            <person name="Ma L."/>
            <person name="Liu K.-W."/>
            <person name="Li Z."/>
            <person name="Hsiao Y.-Y."/>
            <person name="Qi Y."/>
            <person name="Fu T."/>
            <person name="Tang G."/>
            <person name="Zhang D."/>
            <person name="Sun W.-H."/>
            <person name="Liu D.-K."/>
            <person name="Li Y."/>
            <person name="Chen G.-Z."/>
            <person name="Liu X.-D."/>
            <person name="Liao X.-Y."/>
            <person name="Jiang Y.-T."/>
            <person name="Yu X."/>
            <person name="Hao Y."/>
            <person name="Huang J."/>
            <person name="Zhao X.-W."/>
            <person name="Ke S."/>
            <person name="Chen Y.-Y."/>
            <person name="Wu W.-L."/>
            <person name="Hsu J.-L."/>
            <person name="Lin Y.-F."/>
            <person name="Huang M.-D."/>
            <person name="Li C.-Y."/>
            <person name="Huang L."/>
            <person name="Wang Z.-W."/>
            <person name="Zhao X."/>
            <person name="Zhong W.-Y."/>
            <person name="Peng D.-H."/>
            <person name="Ahmad S."/>
            <person name="Lan S."/>
            <person name="Zhang J.-S."/>
            <person name="Tsai W.-C."/>
            <person name="Van De Peer Y."/>
            <person name="Liu Z.-J."/>
        </authorList>
    </citation>
    <scope>NUCLEOTIDE SEQUENCE</scope>
    <source>
        <strain evidence="4">CP</strain>
        <tissue evidence="4">Leaves</tissue>
    </source>
</reference>
<accession>A0AAV9EJP8</accession>
<dbReference type="InterPro" id="IPR004394">
    <property type="entry name" value="Iojap/RsfS/C7orf30"/>
</dbReference>
<comment type="caution">
    <text evidence="4">The sequence shown here is derived from an EMBL/GenBank/DDBJ whole genome shotgun (WGS) entry which is preliminary data.</text>
</comment>
<dbReference type="GO" id="GO:0090071">
    <property type="term" value="P:negative regulation of ribosome biogenesis"/>
    <property type="evidence" value="ECO:0007669"/>
    <property type="project" value="TreeGrafter"/>
</dbReference>
<dbReference type="NCBIfam" id="TIGR00090">
    <property type="entry name" value="rsfS_iojap_ybeB"/>
    <property type="match status" value="1"/>
</dbReference>
<dbReference type="Pfam" id="PF02410">
    <property type="entry name" value="RsfS"/>
    <property type="match status" value="1"/>
</dbReference>
<gene>
    <name evidence="4" type="ORF">QJS10_CPA06g01358</name>
</gene>
<dbReference type="EMBL" id="JAUJYO010000006">
    <property type="protein sequence ID" value="KAK1313065.1"/>
    <property type="molecule type" value="Genomic_DNA"/>
</dbReference>
<dbReference type="Gene3D" id="3.30.460.10">
    <property type="entry name" value="Beta Polymerase, domain 2"/>
    <property type="match status" value="1"/>
</dbReference>
<name>A0AAV9EJP8_ACOCL</name>
<dbReference type="InterPro" id="IPR043519">
    <property type="entry name" value="NT_sf"/>
</dbReference>
<dbReference type="PANTHER" id="PTHR21043:SF0">
    <property type="entry name" value="MITOCHONDRIAL ASSEMBLY OF RIBOSOMAL LARGE SUBUNIT PROTEIN 1"/>
    <property type="match status" value="1"/>
</dbReference>
<comment type="subcellular location">
    <subcellularLocation>
        <location evidence="1">Mitochondrion</location>
    </subcellularLocation>
</comment>
<reference evidence="4" key="1">
    <citation type="journal article" date="2023" name="Nat. Commun.">
        <title>Diploid and tetraploid genomes of Acorus and the evolution of monocots.</title>
        <authorList>
            <person name="Ma L."/>
            <person name="Liu K.W."/>
            <person name="Li Z."/>
            <person name="Hsiao Y.Y."/>
            <person name="Qi Y."/>
            <person name="Fu T."/>
            <person name="Tang G.D."/>
            <person name="Zhang D."/>
            <person name="Sun W.H."/>
            <person name="Liu D.K."/>
            <person name="Li Y."/>
            <person name="Chen G.Z."/>
            <person name="Liu X.D."/>
            <person name="Liao X.Y."/>
            <person name="Jiang Y.T."/>
            <person name="Yu X."/>
            <person name="Hao Y."/>
            <person name="Huang J."/>
            <person name="Zhao X.W."/>
            <person name="Ke S."/>
            <person name="Chen Y.Y."/>
            <person name="Wu W.L."/>
            <person name="Hsu J.L."/>
            <person name="Lin Y.F."/>
            <person name="Huang M.D."/>
            <person name="Li C.Y."/>
            <person name="Huang L."/>
            <person name="Wang Z.W."/>
            <person name="Zhao X."/>
            <person name="Zhong W.Y."/>
            <person name="Peng D.H."/>
            <person name="Ahmad S."/>
            <person name="Lan S."/>
            <person name="Zhang J.S."/>
            <person name="Tsai W.C."/>
            <person name="Van de Peer Y."/>
            <person name="Liu Z.J."/>
        </authorList>
    </citation>
    <scope>NUCLEOTIDE SEQUENCE</scope>
    <source>
        <strain evidence="4">CP</strain>
    </source>
</reference>
<dbReference type="SUPFAM" id="SSF81301">
    <property type="entry name" value="Nucleotidyltransferase"/>
    <property type="match status" value="1"/>
</dbReference>
<keyword evidence="3" id="KW-0496">Mitochondrion</keyword>
<comment type="similarity">
    <text evidence="2">Belongs to the Iojap/RsfS family.</text>
</comment>
<dbReference type="GO" id="GO:0005739">
    <property type="term" value="C:mitochondrion"/>
    <property type="evidence" value="ECO:0007669"/>
    <property type="project" value="UniProtKB-SubCell"/>
</dbReference>
<dbReference type="PANTHER" id="PTHR21043">
    <property type="entry name" value="IOJAP SUPERFAMILY ORTHOLOG"/>
    <property type="match status" value="1"/>
</dbReference>
<proteinExistence type="inferred from homology"/>
<evidence type="ECO:0000256" key="2">
    <source>
        <dbReference type="ARBA" id="ARBA00010574"/>
    </source>
</evidence>
<dbReference type="GO" id="GO:0043023">
    <property type="term" value="F:ribosomal large subunit binding"/>
    <property type="evidence" value="ECO:0007669"/>
    <property type="project" value="TreeGrafter"/>
</dbReference>
<evidence type="ECO:0000256" key="1">
    <source>
        <dbReference type="ARBA" id="ARBA00004173"/>
    </source>
</evidence>
<protein>
    <recommendedName>
        <fullName evidence="6">Protein Iojap-related, mitochondrial</fullName>
    </recommendedName>
</protein>
<keyword evidence="5" id="KW-1185">Reference proteome</keyword>
<dbReference type="AlphaFoldDB" id="A0AAV9EJP8"/>
<dbReference type="Proteomes" id="UP001180020">
    <property type="component" value="Unassembled WGS sequence"/>
</dbReference>
<evidence type="ECO:0000313" key="5">
    <source>
        <dbReference type="Proteomes" id="UP001180020"/>
    </source>
</evidence>